<accession>A0A6J4UZP2</accession>
<reference evidence="1" key="1">
    <citation type="submission" date="2020-02" db="EMBL/GenBank/DDBJ databases">
        <authorList>
            <person name="Meier V. D."/>
        </authorList>
    </citation>
    <scope>NUCLEOTIDE SEQUENCE</scope>
    <source>
        <strain evidence="1">AVDCRST_MAG59</strain>
    </source>
</reference>
<gene>
    <name evidence="1" type="ORF">AVDCRST_MAG59-2746</name>
</gene>
<proteinExistence type="predicted"/>
<name>A0A6J4UZP2_9BACT</name>
<dbReference type="EMBL" id="CADCWF010000176">
    <property type="protein sequence ID" value="CAA9562896.1"/>
    <property type="molecule type" value="Genomic_DNA"/>
</dbReference>
<feature type="non-terminal residue" evidence="1">
    <location>
        <position position="1"/>
    </location>
</feature>
<sequence length="37" mass="4227">DVGAVDRFARCRCRRCPPRDCWGQADPLSSAPRRPRV</sequence>
<organism evidence="1">
    <name type="scientific">uncultured Thermomicrobiales bacterium</name>
    <dbReference type="NCBI Taxonomy" id="1645740"/>
    <lineage>
        <taxon>Bacteria</taxon>
        <taxon>Pseudomonadati</taxon>
        <taxon>Thermomicrobiota</taxon>
        <taxon>Thermomicrobia</taxon>
        <taxon>Thermomicrobiales</taxon>
        <taxon>environmental samples</taxon>
    </lineage>
</organism>
<dbReference type="AlphaFoldDB" id="A0A6J4UZP2"/>
<feature type="non-terminal residue" evidence="1">
    <location>
        <position position="37"/>
    </location>
</feature>
<evidence type="ECO:0000313" key="1">
    <source>
        <dbReference type="EMBL" id="CAA9562896.1"/>
    </source>
</evidence>
<protein>
    <submittedName>
        <fullName evidence="1">Uncharacterized protein</fullName>
    </submittedName>
</protein>